<name>A0A0F9HHQ0_9ZZZZ</name>
<evidence type="ECO:0000256" key="3">
    <source>
        <dbReference type="ARBA" id="ARBA00023163"/>
    </source>
</evidence>
<feature type="domain" description="HTH gntR-type" evidence="4">
    <location>
        <begin position="12"/>
        <end position="81"/>
    </location>
</feature>
<dbReference type="InterPro" id="IPR008920">
    <property type="entry name" value="TF_FadR/GntR_C"/>
</dbReference>
<organism evidence="5">
    <name type="scientific">marine sediment metagenome</name>
    <dbReference type="NCBI Taxonomy" id="412755"/>
    <lineage>
        <taxon>unclassified sequences</taxon>
        <taxon>metagenomes</taxon>
        <taxon>ecological metagenomes</taxon>
    </lineage>
</organism>
<dbReference type="InterPro" id="IPR036390">
    <property type="entry name" value="WH_DNA-bd_sf"/>
</dbReference>
<dbReference type="Gene3D" id="1.20.120.530">
    <property type="entry name" value="GntR ligand-binding domain-like"/>
    <property type="match status" value="1"/>
</dbReference>
<accession>A0A0F9HHQ0</accession>
<dbReference type="PANTHER" id="PTHR43537:SF45">
    <property type="entry name" value="GNTR FAMILY REGULATORY PROTEIN"/>
    <property type="match status" value="1"/>
</dbReference>
<dbReference type="Pfam" id="PF00392">
    <property type="entry name" value="GntR"/>
    <property type="match status" value="1"/>
</dbReference>
<comment type="caution">
    <text evidence="5">The sequence shown here is derived from an EMBL/GenBank/DDBJ whole genome shotgun (WGS) entry which is preliminary data.</text>
</comment>
<dbReference type="InterPro" id="IPR036388">
    <property type="entry name" value="WH-like_DNA-bd_sf"/>
</dbReference>
<dbReference type="SUPFAM" id="SSF48008">
    <property type="entry name" value="GntR ligand-binding domain-like"/>
    <property type="match status" value="1"/>
</dbReference>
<dbReference type="GO" id="GO:0003677">
    <property type="term" value="F:DNA binding"/>
    <property type="evidence" value="ECO:0007669"/>
    <property type="project" value="UniProtKB-KW"/>
</dbReference>
<dbReference type="InterPro" id="IPR011711">
    <property type="entry name" value="GntR_C"/>
</dbReference>
<dbReference type="SUPFAM" id="SSF46785">
    <property type="entry name" value="Winged helix' DNA-binding domain"/>
    <property type="match status" value="1"/>
</dbReference>
<dbReference type="Pfam" id="PF07729">
    <property type="entry name" value="FCD"/>
    <property type="match status" value="1"/>
</dbReference>
<keyword evidence="3" id="KW-0804">Transcription</keyword>
<protein>
    <recommendedName>
        <fullName evidence="4">HTH gntR-type domain-containing protein</fullName>
    </recommendedName>
</protein>
<evidence type="ECO:0000259" key="4">
    <source>
        <dbReference type="PROSITE" id="PS50949"/>
    </source>
</evidence>
<dbReference type="SMART" id="SM00345">
    <property type="entry name" value="HTH_GNTR"/>
    <property type="match status" value="1"/>
</dbReference>
<reference evidence="5" key="1">
    <citation type="journal article" date="2015" name="Nature">
        <title>Complex archaea that bridge the gap between prokaryotes and eukaryotes.</title>
        <authorList>
            <person name="Spang A."/>
            <person name="Saw J.H."/>
            <person name="Jorgensen S.L."/>
            <person name="Zaremba-Niedzwiedzka K."/>
            <person name="Martijn J."/>
            <person name="Lind A.E."/>
            <person name="van Eijk R."/>
            <person name="Schleper C."/>
            <person name="Guy L."/>
            <person name="Ettema T.J."/>
        </authorList>
    </citation>
    <scope>NUCLEOTIDE SEQUENCE</scope>
</reference>
<dbReference type="Gene3D" id="1.10.10.10">
    <property type="entry name" value="Winged helix-like DNA-binding domain superfamily/Winged helix DNA-binding domain"/>
    <property type="match status" value="1"/>
</dbReference>
<gene>
    <name evidence="5" type="ORF">LCGC14_2062450</name>
</gene>
<proteinExistence type="predicted"/>
<evidence type="ECO:0000313" key="5">
    <source>
        <dbReference type="EMBL" id="KKL74682.1"/>
    </source>
</evidence>
<keyword evidence="1" id="KW-0805">Transcription regulation</keyword>
<dbReference type="SMART" id="SM00895">
    <property type="entry name" value="FCD"/>
    <property type="match status" value="1"/>
</dbReference>
<dbReference type="InterPro" id="IPR000524">
    <property type="entry name" value="Tscrpt_reg_HTH_GntR"/>
</dbReference>
<evidence type="ECO:0000256" key="1">
    <source>
        <dbReference type="ARBA" id="ARBA00023015"/>
    </source>
</evidence>
<evidence type="ECO:0000256" key="2">
    <source>
        <dbReference type="ARBA" id="ARBA00023125"/>
    </source>
</evidence>
<dbReference type="EMBL" id="LAZR01024573">
    <property type="protein sequence ID" value="KKL74682.1"/>
    <property type="molecule type" value="Genomic_DNA"/>
</dbReference>
<keyword evidence="2" id="KW-0238">DNA-binding</keyword>
<dbReference type="PROSITE" id="PS50949">
    <property type="entry name" value="HTH_GNTR"/>
    <property type="match status" value="1"/>
</dbReference>
<sequence length="223" mass="26377">MVRDGDVTIDTRSLVDKVYDYLLGQIIDGEIKYGDNLKIQKLAEKLCVSTMPVREALKRLQYERIVDIKPRSCCSLRIPSKSEVIEIYELREVLELHAITKFRQNFDKSRLERLHEITESMRGLENERDAHIRGRKSIELDRQFHAEICKLAENNYINNLYRQLSLHLNMTFIHEKTYSQLQEVFFESHDTILNCLENNLTEVAQCVKKHFDNVRKYLLTSSR</sequence>
<dbReference type="AlphaFoldDB" id="A0A0F9HHQ0"/>
<dbReference type="PANTHER" id="PTHR43537">
    <property type="entry name" value="TRANSCRIPTIONAL REGULATOR, GNTR FAMILY"/>
    <property type="match status" value="1"/>
</dbReference>
<dbReference type="GO" id="GO:0003700">
    <property type="term" value="F:DNA-binding transcription factor activity"/>
    <property type="evidence" value="ECO:0007669"/>
    <property type="project" value="InterPro"/>
</dbReference>